<keyword evidence="1" id="KW-0812">Transmembrane</keyword>
<comment type="caution">
    <text evidence="2">The sequence shown here is derived from an EMBL/GenBank/DDBJ whole genome shotgun (WGS) entry which is preliminary data.</text>
</comment>
<organism evidence="2 3">
    <name type="scientific">Palleronia caenipelagi</name>
    <dbReference type="NCBI Taxonomy" id="2489174"/>
    <lineage>
        <taxon>Bacteria</taxon>
        <taxon>Pseudomonadati</taxon>
        <taxon>Pseudomonadota</taxon>
        <taxon>Alphaproteobacteria</taxon>
        <taxon>Rhodobacterales</taxon>
        <taxon>Roseobacteraceae</taxon>
        <taxon>Palleronia</taxon>
    </lineage>
</organism>
<dbReference type="Proteomes" id="UP000318590">
    <property type="component" value="Unassembled WGS sequence"/>
</dbReference>
<dbReference type="OrthoDB" id="9770040at2"/>
<feature type="transmembrane region" description="Helical" evidence="1">
    <location>
        <begin position="12"/>
        <end position="34"/>
    </location>
</feature>
<keyword evidence="1" id="KW-1133">Transmembrane helix</keyword>
<feature type="transmembrane region" description="Helical" evidence="1">
    <location>
        <begin position="332"/>
        <end position="355"/>
    </location>
</feature>
<feature type="transmembrane region" description="Helical" evidence="1">
    <location>
        <begin position="145"/>
        <end position="165"/>
    </location>
</feature>
<keyword evidence="1" id="KW-0472">Membrane</keyword>
<reference evidence="2 3" key="1">
    <citation type="submission" date="2019-06" db="EMBL/GenBank/DDBJ databases">
        <title>Paenimaribius caenipelagi gen. nov., sp. nov., isolated from a tidal flat.</title>
        <authorList>
            <person name="Yoon J.-H."/>
        </authorList>
    </citation>
    <scope>NUCLEOTIDE SEQUENCE [LARGE SCALE GENOMIC DNA]</scope>
    <source>
        <strain evidence="2 3">JBTF-M29</strain>
    </source>
</reference>
<dbReference type="EMBL" id="VFSV01000002">
    <property type="protein sequence ID" value="TRD23238.1"/>
    <property type="molecule type" value="Genomic_DNA"/>
</dbReference>
<feature type="transmembrane region" description="Helical" evidence="1">
    <location>
        <begin position="91"/>
        <end position="109"/>
    </location>
</feature>
<gene>
    <name evidence="2" type="ORF">FEV53_01390</name>
</gene>
<feature type="transmembrane region" description="Helical" evidence="1">
    <location>
        <begin position="245"/>
        <end position="265"/>
    </location>
</feature>
<dbReference type="Pfam" id="PF05940">
    <property type="entry name" value="NnrS"/>
    <property type="match status" value="1"/>
</dbReference>
<feature type="transmembrane region" description="Helical" evidence="1">
    <location>
        <begin position="272"/>
        <end position="295"/>
    </location>
</feature>
<sequence length="398" mass="41394">MRKAIGVLFGDGFRVFFVGAALFGLISAVVWELWLGAAASGTVLSVPPGGSAPQLWHAHEMIFGYAGAALGGFFLTAVPNWTGTEPPGRRIVMLAAGLWLAGRLAVWSVGALPPTLVAVIDLSFLPLLGAEVLRRLLKRPKPQNFLFIGLLVALWLSNLSVHLDWMGAGGPGAETGLRAGLLTLCAMIGILGGRVTPAFTRNAMTQAGVNRRQPVSHKPLEILAISSALALPVLILFGAPMILTGAVAILSGVAQIARLAGWGGVWTLRKPILWSLHLSFAMLGAGLILWGLAALGFGDEIGALHLLGIGAVGGMTLAVMSRAILGHTGRPLVAPATVALAYGLIALAALIRWAAPLVLPQFYWTAALTSGALWIGAMALFLAALLPLCLTPRDPSAP</sequence>
<feature type="transmembrane region" description="Helical" evidence="1">
    <location>
        <begin position="177"/>
        <end position="199"/>
    </location>
</feature>
<proteinExistence type="predicted"/>
<evidence type="ECO:0000256" key="1">
    <source>
        <dbReference type="SAM" id="Phobius"/>
    </source>
</evidence>
<dbReference type="AlphaFoldDB" id="A0A547QA18"/>
<accession>A0A547QA18</accession>
<evidence type="ECO:0000313" key="3">
    <source>
        <dbReference type="Proteomes" id="UP000318590"/>
    </source>
</evidence>
<feature type="transmembrane region" description="Helical" evidence="1">
    <location>
        <begin position="301"/>
        <end position="320"/>
    </location>
</feature>
<dbReference type="RefSeq" id="WP_142833029.1">
    <property type="nucleotide sequence ID" value="NZ_VFSV01000002.1"/>
</dbReference>
<keyword evidence="3" id="KW-1185">Reference proteome</keyword>
<evidence type="ECO:0000313" key="2">
    <source>
        <dbReference type="EMBL" id="TRD23238.1"/>
    </source>
</evidence>
<name>A0A547QA18_9RHOB</name>
<feature type="transmembrane region" description="Helical" evidence="1">
    <location>
        <begin position="361"/>
        <end position="386"/>
    </location>
</feature>
<dbReference type="InterPro" id="IPR010266">
    <property type="entry name" value="NnrS"/>
</dbReference>
<protein>
    <submittedName>
        <fullName evidence="2">NnrS family protein</fullName>
    </submittedName>
</protein>
<feature type="transmembrane region" description="Helical" evidence="1">
    <location>
        <begin position="115"/>
        <end position="133"/>
    </location>
</feature>
<feature type="transmembrane region" description="Helical" evidence="1">
    <location>
        <begin position="220"/>
        <end position="239"/>
    </location>
</feature>
<feature type="transmembrane region" description="Helical" evidence="1">
    <location>
        <begin position="62"/>
        <end position="79"/>
    </location>
</feature>